<dbReference type="PROSITE" id="PS51257">
    <property type="entry name" value="PROKAR_LIPOPROTEIN"/>
    <property type="match status" value="1"/>
</dbReference>
<dbReference type="Gene3D" id="1.20.1420.20">
    <property type="entry name" value="M75 peptidase, HXXE motif"/>
    <property type="match status" value="1"/>
</dbReference>
<comment type="subcellular location">
    <subcellularLocation>
        <location evidence="1">Cell envelope</location>
    </subcellularLocation>
</comment>
<organism evidence="5 6">
    <name type="scientific">Flavobacterium akiainvivens</name>
    <dbReference type="NCBI Taxonomy" id="1202724"/>
    <lineage>
        <taxon>Bacteria</taxon>
        <taxon>Pseudomonadati</taxon>
        <taxon>Bacteroidota</taxon>
        <taxon>Flavobacteriia</taxon>
        <taxon>Flavobacteriales</taxon>
        <taxon>Flavobacteriaceae</taxon>
        <taxon>Flavobacterium</taxon>
    </lineage>
</organism>
<dbReference type="Pfam" id="PF09375">
    <property type="entry name" value="Peptidase_M75"/>
    <property type="match status" value="1"/>
</dbReference>
<dbReference type="CDD" id="cd14659">
    <property type="entry name" value="Imelysin-like_IPPA"/>
    <property type="match status" value="1"/>
</dbReference>
<accession>A0A0M8MDR2</accession>
<dbReference type="Proteomes" id="UP000037755">
    <property type="component" value="Unassembled WGS sequence"/>
</dbReference>
<evidence type="ECO:0000313" key="6">
    <source>
        <dbReference type="Proteomes" id="UP000037755"/>
    </source>
</evidence>
<evidence type="ECO:0000313" key="5">
    <source>
        <dbReference type="EMBL" id="KOS08085.1"/>
    </source>
</evidence>
<dbReference type="OrthoDB" id="650514at2"/>
<dbReference type="EMBL" id="LIYD01000005">
    <property type="protein sequence ID" value="KOS08085.1"/>
    <property type="molecule type" value="Genomic_DNA"/>
</dbReference>
<name>A0A0M8MDR2_9FLAO</name>
<dbReference type="STRING" id="1202724.AM493_20060"/>
<dbReference type="InterPro" id="IPR034984">
    <property type="entry name" value="Imelysin-like_IPPA"/>
</dbReference>
<reference evidence="5 6" key="1">
    <citation type="submission" date="2015-08" db="EMBL/GenBank/DDBJ databases">
        <title>Whole genome sequence of Flavobacterium akiainvivens IK-1T, from decaying Wikstroemia oahuensis, an endemic Hawaiian shrub.</title>
        <authorList>
            <person name="Wan X."/>
            <person name="Hou S."/>
            <person name="Saito J."/>
            <person name="Donachie S."/>
        </authorList>
    </citation>
    <scope>NUCLEOTIDE SEQUENCE [LARGE SCALE GENOMIC DNA]</scope>
    <source>
        <strain evidence="5 6">IK-1</strain>
    </source>
</reference>
<protein>
    <submittedName>
        <fullName evidence="5">Iron-regulated protein A</fullName>
    </submittedName>
</protein>
<sequence length="368" mass="39885">MKRFVLTLSVVAGLLAGCSSSDNNTTSEGTYDRTALMTNWADNIIIPSFEDYQAKANVLNTKAAAFAQNHTQQTLEEVRTAWLDAYKAFQHVGIFDDPKAFELHLIEGSNTYPTDVTGINNNIASGNYNLAQPVQYTREGFPALDYLLYGIGDTDNGLISYYETTPNARQYVADLAAHIKSVADAIVADWNGSYRETFIAGTGTAVSAPINQTVNNFVKNLEKDTRTPKLGIPAGLFSNGVTYADKVEAYYNNNVSRQLLIEALTASKDFFNGKHFGMSANGPGLGAYLDAVNAVREGQNLSAVINAKYDAALAAVNQLNNSFSSQVTADNTKMVNAYNAVQQIVIAEKLDMLQALNISIDYVDGDGD</sequence>
<evidence type="ECO:0000256" key="2">
    <source>
        <dbReference type="ARBA" id="ARBA00022729"/>
    </source>
</evidence>
<dbReference type="PATRIC" id="fig|1202724.3.peg.4154"/>
<dbReference type="GO" id="GO:0030313">
    <property type="term" value="C:cell envelope"/>
    <property type="evidence" value="ECO:0007669"/>
    <property type="project" value="UniProtKB-SubCell"/>
</dbReference>
<dbReference type="InterPro" id="IPR018976">
    <property type="entry name" value="Imelysin-like"/>
</dbReference>
<dbReference type="InterPro" id="IPR038352">
    <property type="entry name" value="Imelysin_sf"/>
</dbReference>
<evidence type="ECO:0000256" key="3">
    <source>
        <dbReference type="SAM" id="SignalP"/>
    </source>
</evidence>
<keyword evidence="2 3" id="KW-0732">Signal</keyword>
<feature type="signal peptide" evidence="3">
    <location>
        <begin position="1"/>
        <end position="21"/>
    </location>
</feature>
<dbReference type="AlphaFoldDB" id="A0A0M8MDR2"/>
<gene>
    <name evidence="5" type="ORF">AM493_20060</name>
</gene>
<proteinExistence type="predicted"/>
<evidence type="ECO:0000256" key="1">
    <source>
        <dbReference type="ARBA" id="ARBA00004196"/>
    </source>
</evidence>
<comment type="caution">
    <text evidence="5">The sequence shown here is derived from an EMBL/GenBank/DDBJ whole genome shotgun (WGS) entry which is preliminary data.</text>
</comment>
<dbReference type="RefSeq" id="WP_054409909.1">
    <property type="nucleotide sequence ID" value="NZ_FOYA01000017.1"/>
</dbReference>
<feature type="chain" id="PRO_5005818263" evidence="3">
    <location>
        <begin position="22"/>
        <end position="368"/>
    </location>
</feature>
<keyword evidence="6" id="KW-1185">Reference proteome</keyword>
<feature type="domain" description="Imelysin-like" evidence="4">
    <location>
        <begin position="45"/>
        <end position="343"/>
    </location>
</feature>
<evidence type="ECO:0000259" key="4">
    <source>
        <dbReference type="Pfam" id="PF09375"/>
    </source>
</evidence>